<dbReference type="Proteomes" id="UP000316270">
    <property type="component" value="Chromosome 4"/>
</dbReference>
<reference evidence="12 13" key="1">
    <citation type="submission" date="2019-07" db="EMBL/GenBank/DDBJ databases">
        <title>Finished genome of Venturia effusa.</title>
        <authorList>
            <person name="Young C.A."/>
            <person name="Cox M.P."/>
            <person name="Ganley A.R.D."/>
            <person name="David W.J."/>
        </authorList>
    </citation>
    <scope>NUCLEOTIDE SEQUENCE [LARGE SCALE GENOMIC DNA]</scope>
    <source>
        <strain evidence="13">albino</strain>
    </source>
</reference>
<evidence type="ECO:0000256" key="6">
    <source>
        <dbReference type="ARBA" id="ARBA00022792"/>
    </source>
</evidence>
<feature type="repeat" description="Solcar" evidence="10">
    <location>
        <begin position="220"/>
        <end position="302"/>
    </location>
</feature>
<gene>
    <name evidence="12" type="ORF">FKW77_005073</name>
</gene>
<dbReference type="InterPro" id="IPR018108">
    <property type="entry name" value="MCP_transmembrane"/>
</dbReference>
<dbReference type="Gene3D" id="1.50.40.10">
    <property type="entry name" value="Mitochondrial carrier domain"/>
    <property type="match status" value="1"/>
</dbReference>
<evidence type="ECO:0000256" key="8">
    <source>
        <dbReference type="ARBA" id="ARBA00023128"/>
    </source>
</evidence>
<dbReference type="InterPro" id="IPR023395">
    <property type="entry name" value="MCP_dom_sf"/>
</dbReference>
<evidence type="ECO:0000256" key="10">
    <source>
        <dbReference type="PROSITE-ProRule" id="PRU00282"/>
    </source>
</evidence>
<evidence type="ECO:0008006" key="14">
    <source>
        <dbReference type="Google" id="ProtNLM"/>
    </source>
</evidence>
<organism evidence="12 13">
    <name type="scientific">Venturia effusa</name>
    <dbReference type="NCBI Taxonomy" id="50376"/>
    <lineage>
        <taxon>Eukaryota</taxon>
        <taxon>Fungi</taxon>
        <taxon>Dikarya</taxon>
        <taxon>Ascomycota</taxon>
        <taxon>Pezizomycotina</taxon>
        <taxon>Dothideomycetes</taxon>
        <taxon>Pleosporomycetidae</taxon>
        <taxon>Venturiales</taxon>
        <taxon>Venturiaceae</taxon>
        <taxon>Venturia</taxon>
    </lineage>
</organism>
<keyword evidence="3 11" id="KW-0813">Transport</keyword>
<dbReference type="EMBL" id="CP042188">
    <property type="protein sequence ID" value="QDS70098.1"/>
    <property type="molecule type" value="Genomic_DNA"/>
</dbReference>
<keyword evidence="4 10" id="KW-0812">Transmembrane</keyword>
<evidence type="ECO:0000256" key="3">
    <source>
        <dbReference type="ARBA" id="ARBA00022448"/>
    </source>
</evidence>
<dbReference type="STRING" id="50376.A0A517L391"/>
<sequence length="316" mass="34970">MPRVVPPIDGKTNNLSSSLIESTAGFTAGIVATLVVHPFDILKTRLQLETGKSQWGNSSRILRQIVREEGSYGALYRGIGPNMVGNSVSWALYFLWYGNLKDVIQSYRGQGKRLNAGDYFLASGTSGILTAVCTNPIWVIKTRMLSTGRNAPGAYRSMSHGVKEIMRTEGPRGFWRGLVPSLFGISHGAVQFAAYEQLKNRRSSQRSESPGMSKELSNWDYLALSAVSKMFAGSITYPYQVLRVRLQTYGAERTYSGVLDAVAQIWKKEGLSGFYKGLAPNIVRVLPSTCVTFLVYENTKHYLPKMWDAELLSGAE</sequence>
<comment type="similarity">
    <text evidence="2 11">Belongs to the mitochondrial carrier (TC 2.A.29) family.</text>
</comment>
<dbReference type="GO" id="GO:0015215">
    <property type="term" value="F:nucleotide transmembrane transporter activity"/>
    <property type="evidence" value="ECO:0007669"/>
    <property type="project" value="UniProtKB-ARBA"/>
</dbReference>
<evidence type="ECO:0000256" key="2">
    <source>
        <dbReference type="ARBA" id="ARBA00006375"/>
    </source>
</evidence>
<protein>
    <recommendedName>
        <fullName evidence="14">Mitochondrial thiamine pyrophosphate carrier 1</fullName>
    </recommendedName>
</protein>
<dbReference type="GO" id="GO:0005743">
    <property type="term" value="C:mitochondrial inner membrane"/>
    <property type="evidence" value="ECO:0007669"/>
    <property type="project" value="UniProtKB-SubCell"/>
</dbReference>
<accession>A0A517L391</accession>
<name>A0A517L391_9PEZI</name>
<evidence type="ECO:0000256" key="7">
    <source>
        <dbReference type="ARBA" id="ARBA00022989"/>
    </source>
</evidence>
<feature type="repeat" description="Solcar" evidence="10">
    <location>
        <begin position="114"/>
        <end position="201"/>
    </location>
</feature>
<dbReference type="PRINTS" id="PR00926">
    <property type="entry name" value="MITOCARRIER"/>
</dbReference>
<keyword evidence="6" id="KW-0999">Mitochondrion inner membrane</keyword>
<keyword evidence="9 10" id="KW-0472">Membrane</keyword>
<dbReference type="FunFam" id="1.50.40.10:FF:000102">
    <property type="entry name" value="Folate carrier protein Flx1"/>
    <property type="match status" value="1"/>
</dbReference>
<keyword evidence="7" id="KW-1133">Transmembrane helix</keyword>
<evidence type="ECO:0000313" key="13">
    <source>
        <dbReference type="Proteomes" id="UP000316270"/>
    </source>
</evidence>
<dbReference type="AlphaFoldDB" id="A0A517L391"/>
<evidence type="ECO:0000313" key="12">
    <source>
        <dbReference type="EMBL" id="QDS70098.1"/>
    </source>
</evidence>
<dbReference type="PROSITE" id="PS50920">
    <property type="entry name" value="SOLCAR"/>
    <property type="match status" value="3"/>
</dbReference>
<comment type="subcellular location">
    <subcellularLocation>
        <location evidence="1">Mitochondrion inner membrane</location>
        <topology evidence="1">Multi-pass membrane protein</topology>
    </subcellularLocation>
</comment>
<dbReference type="InterPro" id="IPR002067">
    <property type="entry name" value="MCP"/>
</dbReference>
<evidence type="ECO:0000256" key="5">
    <source>
        <dbReference type="ARBA" id="ARBA00022737"/>
    </source>
</evidence>
<evidence type="ECO:0000256" key="1">
    <source>
        <dbReference type="ARBA" id="ARBA00004448"/>
    </source>
</evidence>
<keyword evidence="13" id="KW-1185">Reference proteome</keyword>
<dbReference type="SUPFAM" id="SSF103506">
    <property type="entry name" value="Mitochondrial carrier"/>
    <property type="match status" value="1"/>
</dbReference>
<proteinExistence type="inferred from homology"/>
<dbReference type="OrthoDB" id="428293at2759"/>
<keyword evidence="5" id="KW-0677">Repeat</keyword>
<dbReference type="InterPro" id="IPR044712">
    <property type="entry name" value="SLC25A32-like"/>
</dbReference>
<evidence type="ECO:0000256" key="9">
    <source>
        <dbReference type="ARBA" id="ARBA00023136"/>
    </source>
</evidence>
<feature type="repeat" description="Solcar" evidence="10">
    <location>
        <begin position="16"/>
        <end position="103"/>
    </location>
</feature>
<keyword evidence="8" id="KW-0496">Mitochondrion</keyword>
<dbReference type="Pfam" id="PF00153">
    <property type="entry name" value="Mito_carr"/>
    <property type="match status" value="3"/>
</dbReference>
<evidence type="ECO:0000256" key="4">
    <source>
        <dbReference type="ARBA" id="ARBA00022692"/>
    </source>
</evidence>
<evidence type="ECO:0000256" key="11">
    <source>
        <dbReference type="RuleBase" id="RU000488"/>
    </source>
</evidence>
<dbReference type="PANTHER" id="PTHR45683">
    <property type="entry name" value="MITOCHONDRIAL NICOTINAMIDE ADENINE DINUCLEOTIDE TRANSPORTER 1-RELATED-RELATED"/>
    <property type="match status" value="1"/>
</dbReference>